<dbReference type="SUPFAM" id="SSF46785">
    <property type="entry name" value="Winged helix' DNA-binding domain"/>
    <property type="match status" value="1"/>
</dbReference>
<evidence type="ECO:0000313" key="5">
    <source>
        <dbReference type="EMBL" id="MCQ1059808.1"/>
    </source>
</evidence>
<dbReference type="InterPro" id="IPR036388">
    <property type="entry name" value="WH-like_DNA-bd_sf"/>
</dbReference>
<dbReference type="Pfam" id="PF00392">
    <property type="entry name" value="GntR"/>
    <property type="match status" value="1"/>
</dbReference>
<accession>A0ABT1N4X8</accession>
<reference evidence="5 6" key="1">
    <citation type="submission" date="2022-07" db="EMBL/GenBank/DDBJ databases">
        <title>Photobacterium pectinilyticum sp. nov., a marine bacterium isolated from surface seawater of Qingdao offshore.</title>
        <authorList>
            <person name="Wang X."/>
        </authorList>
    </citation>
    <scope>NUCLEOTIDE SEQUENCE [LARGE SCALE GENOMIC DNA]</scope>
    <source>
        <strain evidence="5 6">ZSDE20</strain>
    </source>
</reference>
<dbReference type="InterPro" id="IPR036390">
    <property type="entry name" value="WH_DNA-bd_sf"/>
</dbReference>
<keyword evidence="3" id="KW-0804">Transcription</keyword>
<dbReference type="RefSeq" id="WP_255043922.1">
    <property type="nucleotide sequence ID" value="NZ_JANEYT010000046.1"/>
</dbReference>
<dbReference type="Proteomes" id="UP001524460">
    <property type="component" value="Unassembled WGS sequence"/>
</dbReference>
<dbReference type="SMART" id="SM00345">
    <property type="entry name" value="HTH_GNTR"/>
    <property type="match status" value="1"/>
</dbReference>
<dbReference type="EMBL" id="JANEYT010000046">
    <property type="protein sequence ID" value="MCQ1059808.1"/>
    <property type="molecule type" value="Genomic_DNA"/>
</dbReference>
<evidence type="ECO:0000313" key="6">
    <source>
        <dbReference type="Proteomes" id="UP001524460"/>
    </source>
</evidence>
<evidence type="ECO:0000256" key="1">
    <source>
        <dbReference type="ARBA" id="ARBA00023015"/>
    </source>
</evidence>
<evidence type="ECO:0000259" key="4">
    <source>
        <dbReference type="PROSITE" id="PS50949"/>
    </source>
</evidence>
<keyword evidence="1" id="KW-0805">Transcription regulation</keyword>
<sequence length="217" mass="25492">MKLSEQAYQKLKTMILNNEFRISQQLLVEDAVEICGFSRTPVREALLRLQADGLIKLHPRHGLRICALSKKDLQELYELIAHLEVTAIELCIQHQLSDAQINTLREYTKLMNVALEKDDIFLWADYDRQFHEEIFEYTGNSRLIETAKKYNEQNKRCKDIVIKLRPLPWDSIAEHNKLVDAIEKGDALGARKMHLEHWREVSKQFIGFLDNYHFLDS</sequence>
<dbReference type="InterPro" id="IPR000524">
    <property type="entry name" value="Tscrpt_reg_HTH_GntR"/>
</dbReference>
<dbReference type="Gene3D" id="1.10.10.10">
    <property type="entry name" value="Winged helix-like DNA-binding domain superfamily/Winged helix DNA-binding domain"/>
    <property type="match status" value="1"/>
</dbReference>
<dbReference type="Pfam" id="PF07729">
    <property type="entry name" value="FCD"/>
    <property type="match status" value="1"/>
</dbReference>
<proteinExistence type="predicted"/>
<protein>
    <submittedName>
        <fullName evidence="5">GntR family transcriptional regulator</fullName>
    </submittedName>
</protein>
<gene>
    <name evidence="5" type="ORF">NHN17_17305</name>
</gene>
<organism evidence="5 6">
    <name type="scientific">Photobacterium pectinilyticum</name>
    <dbReference type="NCBI Taxonomy" id="2906793"/>
    <lineage>
        <taxon>Bacteria</taxon>
        <taxon>Pseudomonadati</taxon>
        <taxon>Pseudomonadota</taxon>
        <taxon>Gammaproteobacteria</taxon>
        <taxon>Vibrionales</taxon>
        <taxon>Vibrionaceae</taxon>
        <taxon>Photobacterium</taxon>
    </lineage>
</organism>
<dbReference type="PANTHER" id="PTHR43537">
    <property type="entry name" value="TRANSCRIPTIONAL REGULATOR, GNTR FAMILY"/>
    <property type="match status" value="1"/>
</dbReference>
<evidence type="ECO:0000256" key="2">
    <source>
        <dbReference type="ARBA" id="ARBA00023125"/>
    </source>
</evidence>
<dbReference type="SMART" id="SM00895">
    <property type="entry name" value="FCD"/>
    <property type="match status" value="1"/>
</dbReference>
<dbReference type="Gene3D" id="1.20.120.530">
    <property type="entry name" value="GntR ligand-binding domain-like"/>
    <property type="match status" value="1"/>
</dbReference>
<evidence type="ECO:0000256" key="3">
    <source>
        <dbReference type="ARBA" id="ARBA00023163"/>
    </source>
</evidence>
<dbReference type="SUPFAM" id="SSF48008">
    <property type="entry name" value="GntR ligand-binding domain-like"/>
    <property type="match status" value="1"/>
</dbReference>
<keyword evidence="6" id="KW-1185">Reference proteome</keyword>
<dbReference type="InterPro" id="IPR011711">
    <property type="entry name" value="GntR_C"/>
</dbReference>
<dbReference type="InterPro" id="IPR008920">
    <property type="entry name" value="TF_FadR/GntR_C"/>
</dbReference>
<feature type="domain" description="HTH gntR-type" evidence="4">
    <location>
        <begin position="1"/>
        <end position="68"/>
    </location>
</feature>
<comment type="caution">
    <text evidence="5">The sequence shown here is derived from an EMBL/GenBank/DDBJ whole genome shotgun (WGS) entry which is preliminary data.</text>
</comment>
<keyword evidence="2" id="KW-0238">DNA-binding</keyword>
<name>A0ABT1N4X8_9GAMM</name>
<dbReference type="PANTHER" id="PTHR43537:SF24">
    <property type="entry name" value="GLUCONATE OPERON TRANSCRIPTIONAL REPRESSOR"/>
    <property type="match status" value="1"/>
</dbReference>
<dbReference type="PROSITE" id="PS50949">
    <property type="entry name" value="HTH_GNTR"/>
    <property type="match status" value="1"/>
</dbReference>